<gene>
    <name evidence="1" type="ORF">RA11412_2056</name>
</gene>
<dbReference type="InterPro" id="IPR052712">
    <property type="entry name" value="Acid_resist_chaperone_HdeD"/>
</dbReference>
<dbReference type="AlphaFoldDB" id="A0A2Z5R0P0"/>
<evidence type="ECO:0000313" key="2">
    <source>
        <dbReference type="Proteomes" id="UP000250241"/>
    </source>
</evidence>
<dbReference type="EMBL" id="AP017895">
    <property type="protein sequence ID" value="BAV88355.1"/>
    <property type="molecule type" value="Genomic_DNA"/>
</dbReference>
<dbReference type="RefSeq" id="WP_128087866.1">
    <property type="nucleotide sequence ID" value="NZ_CP068102.1"/>
</dbReference>
<dbReference type="InterPro" id="IPR005325">
    <property type="entry name" value="DUF308_memb"/>
</dbReference>
<protein>
    <submittedName>
        <fullName evidence="1">Putative membrane protein</fullName>
    </submittedName>
</protein>
<organism evidence="1 2">
    <name type="scientific">Rothia aeria</name>
    <dbReference type="NCBI Taxonomy" id="172042"/>
    <lineage>
        <taxon>Bacteria</taxon>
        <taxon>Bacillati</taxon>
        <taxon>Actinomycetota</taxon>
        <taxon>Actinomycetes</taxon>
        <taxon>Micrococcales</taxon>
        <taxon>Micrococcaceae</taxon>
        <taxon>Rothia</taxon>
    </lineage>
</organism>
<name>A0A2Z5R0P0_9MICC</name>
<keyword evidence="2" id="KW-1185">Reference proteome</keyword>
<evidence type="ECO:0000313" key="1">
    <source>
        <dbReference type="EMBL" id="BAV88355.1"/>
    </source>
</evidence>
<dbReference type="PANTHER" id="PTHR34989">
    <property type="entry name" value="PROTEIN HDED"/>
    <property type="match status" value="1"/>
</dbReference>
<dbReference type="GO" id="GO:0005886">
    <property type="term" value="C:plasma membrane"/>
    <property type="evidence" value="ECO:0007669"/>
    <property type="project" value="TreeGrafter"/>
</dbReference>
<dbReference type="PANTHER" id="PTHR34989:SF1">
    <property type="entry name" value="PROTEIN HDED"/>
    <property type="match status" value="1"/>
</dbReference>
<proteinExistence type="predicted"/>
<dbReference type="PROSITE" id="PS51257">
    <property type="entry name" value="PROKAR_LIPOPROTEIN"/>
    <property type="match status" value="1"/>
</dbReference>
<dbReference type="GeneID" id="93862844"/>
<reference evidence="1 2" key="1">
    <citation type="submission" date="2016-10" db="EMBL/GenBank/DDBJ databases">
        <title>Genome sequence of Rothia aeria strain JCM11412.</title>
        <authorList>
            <person name="Nambu T."/>
        </authorList>
    </citation>
    <scope>NUCLEOTIDE SEQUENCE [LARGE SCALE GENOMIC DNA]</scope>
    <source>
        <strain evidence="1 2">JCM 11412</strain>
    </source>
</reference>
<dbReference type="Pfam" id="PF03729">
    <property type="entry name" value="DUF308"/>
    <property type="match status" value="2"/>
</dbReference>
<accession>A0A2Z5R0P0</accession>
<dbReference type="KEGG" id="raj:RA11412_2056"/>
<dbReference type="Proteomes" id="UP000250241">
    <property type="component" value="Chromosome"/>
</dbReference>
<sequence length="190" mass="20357">MRTKRHWFSLVAGIFFLACSIFMFANPSAPLTALGIFFSIIVFIGGVLETIRYFFTPASTRSVWSLISAIITVLVGVLLLSASAAAQAAFIPVIVGVWMMIVGLSRLSAGRRATYLSSGAGKHMVFSGVVPLILGILICLFPVVFGSVVVWLIALALLLVGVVCIGDFFVSRKANRPGPYDDGIIDVEAR</sequence>